<organism evidence="1 3">
    <name type="scientific">Pseudomonas putida</name>
    <name type="common">Arthrobacter siderocapsulatus</name>
    <dbReference type="NCBI Taxonomy" id="303"/>
    <lineage>
        <taxon>Bacteria</taxon>
        <taxon>Pseudomonadati</taxon>
        <taxon>Pseudomonadota</taxon>
        <taxon>Gammaproteobacteria</taxon>
        <taxon>Pseudomonadales</taxon>
        <taxon>Pseudomonadaceae</taxon>
        <taxon>Pseudomonas</taxon>
    </lineage>
</organism>
<dbReference type="AlphaFoldDB" id="A0A7V8EG86"/>
<dbReference type="Proteomes" id="UP001217741">
    <property type="component" value="Unassembled WGS sequence"/>
</dbReference>
<dbReference type="Proteomes" id="UP000442695">
    <property type="component" value="Unassembled WGS sequence"/>
</dbReference>
<evidence type="ECO:0000313" key="1">
    <source>
        <dbReference type="EMBL" id="KAF0254219.1"/>
    </source>
</evidence>
<accession>A0A7V8EG86</accession>
<dbReference type="EMBL" id="JARJLO010000317">
    <property type="protein sequence ID" value="MDF3872838.1"/>
    <property type="molecule type" value="Genomic_DNA"/>
</dbReference>
<proteinExistence type="predicted"/>
<reference evidence="2" key="2">
    <citation type="submission" date="2023-03" db="EMBL/GenBank/DDBJ databases">
        <title>Draft assemblies of triclosan tolerant bacteria isolated from returned activated sludge.</title>
        <authorList>
            <person name="Van Hamelsveld S."/>
        </authorList>
    </citation>
    <scope>NUCLEOTIDE SEQUENCE</scope>
    <source>
        <strain evidence="2">GW210012_S60</strain>
    </source>
</reference>
<gene>
    <name evidence="1" type="ORF">GN299_14175</name>
    <name evidence="2" type="ORF">P3W50_20550</name>
</gene>
<evidence type="ECO:0000313" key="2">
    <source>
        <dbReference type="EMBL" id="MDF3872838.1"/>
    </source>
</evidence>
<comment type="caution">
    <text evidence="1">The sequence shown here is derived from an EMBL/GenBank/DDBJ whole genome shotgun (WGS) entry which is preliminary data.</text>
</comment>
<sequence length="398" mass="43185">MSSSTGRLARIRHLRAGLVAGLLAFAPLASALEVTLSAQYRGGGSGRFENTTPPADFCRVWAGLCASTGTVSLPITYQKTSINRAPDLRDRYFVKLPGRREVEVRHQQTGEPRQMTFEVRSISQEAVLGGPYNPLNGSSSGGCRGMNSVGNQSRFRYHTSLVNPQSPTPCLISYSWAPDDQVDTTTVLDTGISFELDIPPPYRLRAGMYRGSLTYTIGPGGDFDFGNNVTGLSGDTLVINFELDVQHAFIFEFPPGSERAVLEPKGGWQAWLGGGQPPGLIYRDLPFRLWSTGPFKAYKLCQHYTAGTCGIRNDASHEVPVTVAITLPGGIEHQGRPVQQLALPSGQAGALAFESAMPTLNRPGQLRFQVERNDVQAMLRYPGATYAGQVTVVFDAEL</sequence>
<protein>
    <submittedName>
        <fullName evidence="1">Uncharacterized protein</fullName>
    </submittedName>
</protein>
<reference evidence="1 3" key="1">
    <citation type="submission" date="2019-12" db="EMBL/GenBank/DDBJ databases">
        <authorList>
            <person name="Woiski C."/>
        </authorList>
    </citation>
    <scope>NUCLEOTIDE SEQUENCE [LARGE SCALE GENOMIC DNA]</scope>
    <source>
        <strain evidence="1 3">BOE100</strain>
    </source>
</reference>
<name>A0A7V8EG86_PSEPU</name>
<dbReference type="EMBL" id="WOWR01000016">
    <property type="protein sequence ID" value="KAF0254219.1"/>
    <property type="molecule type" value="Genomic_DNA"/>
</dbReference>
<dbReference type="RefSeq" id="WP_059395313.1">
    <property type="nucleotide sequence ID" value="NZ_BBQL01000031.1"/>
</dbReference>
<evidence type="ECO:0000313" key="3">
    <source>
        <dbReference type="Proteomes" id="UP000442695"/>
    </source>
</evidence>